<dbReference type="RefSeq" id="WP_071063416.1">
    <property type="nucleotide sequence ID" value="NZ_JBFLUH010000055.1"/>
</dbReference>
<evidence type="ECO:0000256" key="1">
    <source>
        <dbReference type="ARBA" id="ARBA00023015"/>
    </source>
</evidence>
<keyword evidence="3" id="KW-0804">Transcription</keyword>
<dbReference type="GO" id="GO:0006950">
    <property type="term" value="P:response to stress"/>
    <property type="evidence" value="ECO:0007669"/>
    <property type="project" value="TreeGrafter"/>
</dbReference>
<dbReference type="InterPro" id="IPR000835">
    <property type="entry name" value="HTH_MarR-typ"/>
</dbReference>
<dbReference type="InterPro" id="IPR039422">
    <property type="entry name" value="MarR/SlyA-like"/>
</dbReference>
<evidence type="ECO:0000313" key="6">
    <source>
        <dbReference type="Proteomes" id="UP000179769"/>
    </source>
</evidence>
<proteinExistence type="predicted"/>
<dbReference type="SMART" id="SM00347">
    <property type="entry name" value="HTH_MARR"/>
    <property type="match status" value="1"/>
</dbReference>
<gene>
    <name evidence="5" type="ORF">BBK14_18015</name>
</gene>
<dbReference type="InterPro" id="IPR036390">
    <property type="entry name" value="WH_DNA-bd_sf"/>
</dbReference>
<evidence type="ECO:0000259" key="4">
    <source>
        <dbReference type="PROSITE" id="PS50995"/>
    </source>
</evidence>
<dbReference type="PANTHER" id="PTHR33164">
    <property type="entry name" value="TRANSCRIPTIONAL REGULATOR, MARR FAMILY"/>
    <property type="match status" value="1"/>
</dbReference>
<organism evidence="5 6">
    <name type="scientific">Parafrankia soli</name>
    <dbReference type="NCBI Taxonomy" id="2599596"/>
    <lineage>
        <taxon>Bacteria</taxon>
        <taxon>Bacillati</taxon>
        <taxon>Actinomycetota</taxon>
        <taxon>Actinomycetes</taxon>
        <taxon>Frankiales</taxon>
        <taxon>Frankiaceae</taxon>
        <taxon>Parafrankia</taxon>
    </lineage>
</organism>
<dbReference type="AlphaFoldDB" id="A0A1S1Q4M3"/>
<dbReference type="GO" id="GO:0003700">
    <property type="term" value="F:DNA-binding transcription factor activity"/>
    <property type="evidence" value="ECO:0007669"/>
    <property type="project" value="InterPro"/>
</dbReference>
<dbReference type="InterPro" id="IPR023187">
    <property type="entry name" value="Tscrpt_reg_MarR-type_CS"/>
</dbReference>
<name>A0A1S1Q4M3_9ACTN</name>
<feature type="domain" description="HTH marR-type" evidence="4">
    <location>
        <begin position="10"/>
        <end position="143"/>
    </location>
</feature>
<keyword evidence="1" id="KW-0805">Transcription regulation</keyword>
<dbReference type="PRINTS" id="PR00598">
    <property type="entry name" value="HTHMARR"/>
</dbReference>
<evidence type="ECO:0000256" key="2">
    <source>
        <dbReference type="ARBA" id="ARBA00023125"/>
    </source>
</evidence>
<sequence>MSDVPAAPYSASLPFLLSQVGARTAQEFADRLAPLGVSPRAFGVLSNLTTAAAGRTQQQLADALGMHRNNMVGLIDEMEEAGWVRRRRSAQDRRAFEIDLTPAGTALLEQVAEMLPPLEGEIARDLTADERRVFVGLLRRVAATLELHPGIHPHLGARPRSTCATPEDS</sequence>
<keyword evidence="6" id="KW-1185">Reference proteome</keyword>
<comment type="caution">
    <text evidence="5">The sequence shown here is derived from an EMBL/GenBank/DDBJ whole genome shotgun (WGS) entry which is preliminary data.</text>
</comment>
<dbReference type="PANTHER" id="PTHR33164:SF43">
    <property type="entry name" value="HTH-TYPE TRANSCRIPTIONAL REPRESSOR YETL"/>
    <property type="match status" value="1"/>
</dbReference>
<dbReference type="GO" id="GO:0003677">
    <property type="term" value="F:DNA binding"/>
    <property type="evidence" value="ECO:0007669"/>
    <property type="project" value="UniProtKB-KW"/>
</dbReference>
<evidence type="ECO:0000256" key="3">
    <source>
        <dbReference type="ARBA" id="ARBA00023163"/>
    </source>
</evidence>
<dbReference type="InterPro" id="IPR036388">
    <property type="entry name" value="WH-like_DNA-bd_sf"/>
</dbReference>
<evidence type="ECO:0000313" key="5">
    <source>
        <dbReference type="EMBL" id="OHV28529.1"/>
    </source>
</evidence>
<accession>A0A1S1Q4M3</accession>
<dbReference type="PROSITE" id="PS01117">
    <property type="entry name" value="HTH_MARR_1"/>
    <property type="match status" value="1"/>
</dbReference>
<dbReference type="PROSITE" id="PS50995">
    <property type="entry name" value="HTH_MARR_2"/>
    <property type="match status" value="1"/>
</dbReference>
<dbReference type="Pfam" id="PF12802">
    <property type="entry name" value="MarR_2"/>
    <property type="match status" value="1"/>
</dbReference>
<reference evidence="6" key="1">
    <citation type="submission" date="2016-07" db="EMBL/GenBank/DDBJ databases">
        <title>Frankia sp. NRRL B-16219 Genome sequencing.</title>
        <authorList>
            <person name="Ghodhbane-Gtari F."/>
            <person name="Swanson E."/>
            <person name="Gueddou A."/>
            <person name="Louati M."/>
            <person name="Nouioui I."/>
            <person name="Hezbri K."/>
            <person name="Abebe-Akele F."/>
            <person name="Simpson S."/>
            <person name="Morris K."/>
            <person name="Thomas K."/>
            <person name="Gtari M."/>
            <person name="Tisa L.S."/>
        </authorList>
    </citation>
    <scope>NUCLEOTIDE SEQUENCE [LARGE SCALE GENOMIC DNA]</scope>
    <source>
        <strain evidence="6">NRRL B-16219</strain>
    </source>
</reference>
<dbReference type="Proteomes" id="UP000179769">
    <property type="component" value="Unassembled WGS sequence"/>
</dbReference>
<dbReference type="EMBL" id="MAXA01000212">
    <property type="protein sequence ID" value="OHV28529.1"/>
    <property type="molecule type" value="Genomic_DNA"/>
</dbReference>
<protein>
    <submittedName>
        <fullName evidence="5">MarR family transcriptional regulator</fullName>
    </submittedName>
</protein>
<dbReference type="Gene3D" id="1.10.10.10">
    <property type="entry name" value="Winged helix-like DNA-binding domain superfamily/Winged helix DNA-binding domain"/>
    <property type="match status" value="1"/>
</dbReference>
<dbReference type="SUPFAM" id="SSF46785">
    <property type="entry name" value="Winged helix' DNA-binding domain"/>
    <property type="match status" value="1"/>
</dbReference>
<keyword evidence="2" id="KW-0238">DNA-binding</keyword>